<accession>A0AAX6HH32</accession>
<evidence type="ECO:0000313" key="2">
    <source>
        <dbReference type="EMBL" id="KAJ6840042.1"/>
    </source>
</evidence>
<evidence type="ECO:0008006" key="4">
    <source>
        <dbReference type="Google" id="ProtNLM"/>
    </source>
</evidence>
<sequence length="39" mass="4737">MGSLIVGWGNLFLWLFSGLLRLYFPVLVYRKEWSNFWAR</sequence>
<comment type="caution">
    <text evidence="2">The sequence shown here is derived from an EMBL/GenBank/DDBJ whole genome shotgun (WGS) entry which is preliminary data.</text>
</comment>
<protein>
    <recommendedName>
        <fullName evidence="4">ATP synthase F0 subunit 8</fullName>
    </recommendedName>
</protein>
<evidence type="ECO:0000313" key="3">
    <source>
        <dbReference type="Proteomes" id="UP001140949"/>
    </source>
</evidence>
<proteinExistence type="predicted"/>
<keyword evidence="1" id="KW-0812">Transmembrane</keyword>
<name>A0AAX6HH32_IRIPA</name>
<reference evidence="2" key="1">
    <citation type="journal article" date="2023" name="GigaByte">
        <title>Genome assembly of the bearded iris, Iris pallida Lam.</title>
        <authorList>
            <person name="Bruccoleri R.E."/>
            <person name="Oakeley E.J."/>
            <person name="Faust A.M.E."/>
            <person name="Altorfer M."/>
            <person name="Dessus-Babus S."/>
            <person name="Burckhardt D."/>
            <person name="Oertli M."/>
            <person name="Naumann U."/>
            <person name="Petersen F."/>
            <person name="Wong J."/>
        </authorList>
    </citation>
    <scope>NUCLEOTIDE SEQUENCE</scope>
    <source>
        <strain evidence="2">GSM-AAB239-AS_SAM_17_03QT</strain>
    </source>
</reference>
<reference evidence="2" key="2">
    <citation type="submission" date="2023-04" db="EMBL/GenBank/DDBJ databases">
        <authorList>
            <person name="Bruccoleri R.E."/>
            <person name="Oakeley E.J."/>
            <person name="Faust A.-M."/>
            <person name="Dessus-Babus S."/>
            <person name="Altorfer M."/>
            <person name="Burckhardt D."/>
            <person name="Oertli M."/>
            <person name="Naumann U."/>
            <person name="Petersen F."/>
            <person name="Wong J."/>
        </authorList>
    </citation>
    <scope>NUCLEOTIDE SEQUENCE</scope>
    <source>
        <strain evidence="2">GSM-AAB239-AS_SAM_17_03QT</strain>
        <tissue evidence="2">Leaf</tissue>
    </source>
</reference>
<dbReference type="EMBL" id="JANAVB010009596">
    <property type="protein sequence ID" value="KAJ6840042.1"/>
    <property type="molecule type" value="Genomic_DNA"/>
</dbReference>
<organism evidence="2 3">
    <name type="scientific">Iris pallida</name>
    <name type="common">Sweet iris</name>
    <dbReference type="NCBI Taxonomy" id="29817"/>
    <lineage>
        <taxon>Eukaryota</taxon>
        <taxon>Viridiplantae</taxon>
        <taxon>Streptophyta</taxon>
        <taxon>Embryophyta</taxon>
        <taxon>Tracheophyta</taxon>
        <taxon>Spermatophyta</taxon>
        <taxon>Magnoliopsida</taxon>
        <taxon>Liliopsida</taxon>
        <taxon>Asparagales</taxon>
        <taxon>Iridaceae</taxon>
        <taxon>Iridoideae</taxon>
        <taxon>Irideae</taxon>
        <taxon>Iris</taxon>
    </lineage>
</organism>
<gene>
    <name evidence="2" type="ORF">M6B38_312390</name>
</gene>
<keyword evidence="1" id="KW-1133">Transmembrane helix</keyword>
<feature type="transmembrane region" description="Helical" evidence="1">
    <location>
        <begin position="12"/>
        <end position="29"/>
    </location>
</feature>
<keyword evidence="1" id="KW-0472">Membrane</keyword>
<keyword evidence="3" id="KW-1185">Reference proteome</keyword>
<dbReference type="Proteomes" id="UP001140949">
    <property type="component" value="Unassembled WGS sequence"/>
</dbReference>
<dbReference type="AlphaFoldDB" id="A0AAX6HH32"/>
<evidence type="ECO:0000256" key="1">
    <source>
        <dbReference type="SAM" id="Phobius"/>
    </source>
</evidence>